<feature type="region of interest" description="Disordered" evidence="1">
    <location>
        <begin position="188"/>
        <end position="220"/>
    </location>
</feature>
<dbReference type="EMBL" id="KL198016">
    <property type="protein sequence ID" value="KDQ21623.1"/>
    <property type="molecule type" value="Genomic_DNA"/>
</dbReference>
<evidence type="ECO:0000313" key="2">
    <source>
        <dbReference type="EMBL" id="KDQ21623.1"/>
    </source>
</evidence>
<keyword evidence="3" id="KW-1185">Reference proteome</keyword>
<dbReference type="InParanoid" id="A0A067N0T8"/>
<feature type="compositionally biased region" description="Basic and acidic residues" evidence="1">
    <location>
        <begin position="190"/>
        <end position="200"/>
    </location>
</feature>
<sequence>MDRKPQRDSEITGPQDICAVAECLETSLHGLGLLQSSAQAMAIEPSARDHHQSHGMRQQQTPRRQHHDHRAAPPPSGHLPGGDAYSGTEPIPRRERPAACGAADAAAAPRTTVVVACVSQWRDGHVAPAAAHATPTRRAARARTSVPKYDVQYQYPYPHGRIARSLIDVTHADVPQRTHRWGLSSITKSARADTDTDSRISPRSTPRAVARTSGRGAPFV</sequence>
<protein>
    <submittedName>
        <fullName evidence="2">Uncharacterized protein</fullName>
    </submittedName>
</protein>
<reference evidence="3" key="1">
    <citation type="journal article" date="2014" name="Proc. Natl. Acad. Sci. U.S.A.">
        <title>Extensive sampling of basidiomycete genomes demonstrates inadequacy of the white-rot/brown-rot paradigm for wood decay fungi.</title>
        <authorList>
            <person name="Riley R."/>
            <person name="Salamov A.A."/>
            <person name="Brown D.W."/>
            <person name="Nagy L.G."/>
            <person name="Floudas D."/>
            <person name="Held B.W."/>
            <person name="Levasseur A."/>
            <person name="Lombard V."/>
            <person name="Morin E."/>
            <person name="Otillar R."/>
            <person name="Lindquist E.A."/>
            <person name="Sun H."/>
            <person name="LaButti K.M."/>
            <person name="Schmutz J."/>
            <person name="Jabbour D."/>
            <person name="Luo H."/>
            <person name="Baker S.E."/>
            <person name="Pisabarro A.G."/>
            <person name="Walton J.D."/>
            <person name="Blanchette R.A."/>
            <person name="Henrissat B."/>
            <person name="Martin F."/>
            <person name="Cullen D."/>
            <person name="Hibbett D.S."/>
            <person name="Grigoriev I.V."/>
        </authorList>
    </citation>
    <scope>NUCLEOTIDE SEQUENCE [LARGE SCALE GENOMIC DNA]</scope>
    <source>
        <strain evidence="3">FD-172 SS1</strain>
    </source>
</reference>
<evidence type="ECO:0000256" key="1">
    <source>
        <dbReference type="SAM" id="MobiDB-lite"/>
    </source>
</evidence>
<gene>
    <name evidence="2" type="ORF">BOTBODRAFT_208806</name>
</gene>
<dbReference type="Proteomes" id="UP000027195">
    <property type="component" value="Unassembled WGS sequence"/>
</dbReference>
<evidence type="ECO:0000313" key="3">
    <source>
        <dbReference type="Proteomes" id="UP000027195"/>
    </source>
</evidence>
<dbReference type="HOGENOM" id="CLU_1255790_0_0_1"/>
<name>A0A067N0T8_BOTB1</name>
<accession>A0A067N0T8</accession>
<dbReference type="AlphaFoldDB" id="A0A067N0T8"/>
<feature type="region of interest" description="Disordered" evidence="1">
    <location>
        <begin position="44"/>
        <end position="105"/>
    </location>
</feature>
<proteinExistence type="predicted"/>
<organism evidence="2 3">
    <name type="scientific">Botryobasidium botryosum (strain FD-172 SS1)</name>
    <dbReference type="NCBI Taxonomy" id="930990"/>
    <lineage>
        <taxon>Eukaryota</taxon>
        <taxon>Fungi</taxon>
        <taxon>Dikarya</taxon>
        <taxon>Basidiomycota</taxon>
        <taxon>Agaricomycotina</taxon>
        <taxon>Agaricomycetes</taxon>
        <taxon>Cantharellales</taxon>
        <taxon>Botryobasidiaceae</taxon>
        <taxon>Botryobasidium</taxon>
    </lineage>
</organism>